<feature type="region of interest" description="Disordered" evidence="1">
    <location>
        <begin position="1"/>
        <end position="32"/>
    </location>
</feature>
<name>A0ABT3R331_9HYPH</name>
<keyword evidence="4" id="KW-1185">Reference proteome</keyword>
<proteinExistence type="predicted"/>
<keyword evidence="2" id="KW-1133">Transmembrane helix</keyword>
<organism evidence="3 4">
    <name type="scientific">Roseibium salinum</name>
    <dbReference type="NCBI Taxonomy" id="1604349"/>
    <lineage>
        <taxon>Bacteria</taxon>
        <taxon>Pseudomonadati</taxon>
        <taxon>Pseudomonadota</taxon>
        <taxon>Alphaproteobacteria</taxon>
        <taxon>Hyphomicrobiales</taxon>
        <taxon>Stappiaceae</taxon>
        <taxon>Roseibium</taxon>
    </lineage>
</organism>
<accession>A0ABT3R331</accession>
<keyword evidence="2" id="KW-0812">Transmembrane</keyword>
<comment type="caution">
    <text evidence="3">The sequence shown here is derived from an EMBL/GenBank/DDBJ whole genome shotgun (WGS) entry which is preliminary data.</text>
</comment>
<evidence type="ECO:0000256" key="1">
    <source>
        <dbReference type="SAM" id="MobiDB-lite"/>
    </source>
</evidence>
<sequence length="62" mass="6746">MAKAITAASEASVPEEHRDERAGRSTPRDEMMNVPGQIAKNLLFWGSIVLTIYALYALVAAL</sequence>
<protein>
    <recommendedName>
        <fullName evidence="5">Aa3 type cytochrome c oxidase subunit IV</fullName>
    </recommendedName>
</protein>
<evidence type="ECO:0000313" key="3">
    <source>
        <dbReference type="EMBL" id="MCX2723476.1"/>
    </source>
</evidence>
<dbReference type="EMBL" id="JAPEVI010000003">
    <property type="protein sequence ID" value="MCX2723476.1"/>
    <property type="molecule type" value="Genomic_DNA"/>
</dbReference>
<keyword evidence="2" id="KW-0472">Membrane</keyword>
<dbReference type="Proteomes" id="UP001300261">
    <property type="component" value="Unassembled WGS sequence"/>
</dbReference>
<feature type="compositionally biased region" description="Basic and acidic residues" evidence="1">
    <location>
        <begin position="14"/>
        <end position="31"/>
    </location>
</feature>
<evidence type="ECO:0000313" key="4">
    <source>
        <dbReference type="Proteomes" id="UP001300261"/>
    </source>
</evidence>
<evidence type="ECO:0000256" key="2">
    <source>
        <dbReference type="SAM" id="Phobius"/>
    </source>
</evidence>
<reference evidence="3 4" key="1">
    <citation type="journal article" date="2016" name="Int. J. Syst. Evol. Microbiol.">
        <title>Labrenzia salina sp. nov., isolated from the rhizosphere of the halophyte Arthrocnemum macrostachyum.</title>
        <authorList>
            <person name="Camacho M."/>
            <person name="Redondo-Gomez S."/>
            <person name="Rodriguez-Llorente I."/>
            <person name="Rohde M."/>
            <person name="Sproer C."/>
            <person name="Schumann P."/>
            <person name="Klenk H.P."/>
            <person name="Montero-Calasanz M.D.C."/>
        </authorList>
    </citation>
    <scope>NUCLEOTIDE SEQUENCE [LARGE SCALE GENOMIC DNA]</scope>
    <source>
        <strain evidence="3 4">DSM 29163</strain>
    </source>
</reference>
<dbReference type="RefSeq" id="WP_265963253.1">
    <property type="nucleotide sequence ID" value="NZ_JAPEVI010000003.1"/>
</dbReference>
<gene>
    <name evidence="3" type="ORF">ON753_14025</name>
</gene>
<feature type="transmembrane region" description="Helical" evidence="2">
    <location>
        <begin position="42"/>
        <end position="61"/>
    </location>
</feature>
<evidence type="ECO:0008006" key="5">
    <source>
        <dbReference type="Google" id="ProtNLM"/>
    </source>
</evidence>